<reference evidence="2 3" key="1">
    <citation type="journal article" date="2019" name="Commun. Biol.">
        <title>The bagworm genome reveals a unique fibroin gene that provides high tensile strength.</title>
        <authorList>
            <person name="Kono N."/>
            <person name="Nakamura H."/>
            <person name="Ohtoshi R."/>
            <person name="Tomita M."/>
            <person name="Numata K."/>
            <person name="Arakawa K."/>
        </authorList>
    </citation>
    <scope>NUCLEOTIDE SEQUENCE [LARGE SCALE GENOMIC DNA]</scope>
</reference>
<keyword evidence="1" id="KW-0812">Transmembrane</keyword>
<sequence>MNLSNKCTFYKICIRPVMTYAGPVFRPCRLKLTLPIPDFAKFLQKSLRRTLEIQPERAPGTALGDSARAVSPRDFLCRDAHLVASIEQSRADGIPCRSAAIDEVLKTPIYWDYGQQPSNMLLRGFLVHDCRTHPTYAGGWQLIRRKRMQRLMVRFVFAMLIGWLVAGVRPR</sequence>
<dbReference type="EMBL" id="BGZK01000203">
    <property type="protein sequence ID" value="GBP28128.1"/>
    <property type="molecule type" value="Genomic_DNA"/>
</dbReference>
<protein>
    <submittedName>
        <fullName evidence="2">Uncharacterized protein</fullName>
    </submittedName>
</protein>
<evidence type="ECO:0000256" key="1">
    <source>
        <dbReference type="SAM" id="Phobius"/>
    </source>
</evidence>
<keyword evidence="3" id="KW-1185">Reference proteome</keyword>
<name>A0A4C1UNW0_EUMVA</name>
<dbReference type="AlphaFoldDB" id="A0A4C1UNW0"/>
<keyword evidence="1" id="KW-0472">Membrane</keyword>
<comment type="caution">
    <text evidence="2">The sequence shown here is derived from an EMBL/GenBank/DDBJ whole genome shotgun (WGS) entry which is preliminary data.</text>
</comment>
<organism evidence="2 3">
    <name type="scientific">Eumeta variegata</name>
    <name type="common">Bagworm moth</name>
    <name type="synonym">Eumeta japonica</name>
    <dbReference type="NCBI Taxonomy" id="151549"/>
    <lineage>
        <taxon>Eukaryota</taxon>
        <taxon>Metazoa</taxon>
        <taxon>Ecdysozoa</taxon>
        <taxon>Arthropoda</taxon>
        <taxon>Hexapoda</taxon>
        <taxon>Insecta</taxon>
        <taxon>Pterygota</taxon>
        <taxon>Neoptera</taxon>
        <taxon>Endopterygota</taxon>
        <taxon>Lepidoptera</taxon>
        <taxon>Glossata</taxon>
        <taxon>Ditrysia</taxon>
        <taxon>Tineoidea</taxon>
        <taxon>Psychidae</taxon>
        <taxon>Oiketicinae</taxon>
        <taxon>Eumeta</taxon>
    </lineage>
</organism>
<keyword evidence="1" id="KW-1133">Transmembrane helix</keyword>
<evidence type="ECO:0000313" key="2">
    <source>
        <dbReference type="EMBL" id="GBP28128.1"/>
    </source>
</evidence>
<dbReference type="Proteomes" id="UP000299102">
    <property type="component" value="Unassembled WGS sequence"/>
</dbReference>
<proteinExistence type="predicted"/>
<evidence type="ECO:0000313" key="3">
    <source>
        <dbReference type="Proteomes" id="UP000299102"/>
    </source>
</evidence>
<gene>
    <name evidence="2" type="ORF">EVAR_76222_1</name>
</gene>
<accession>A0A4C1UNW0</accession>
<feature type="transmembrane region" description="Helical" evidence="1">
    <location>
        <begin position="151"/>
        <end position="168"/>
    </location>
</feature>